<dbReference type="GO" id="GO:0000742">
    <property type="term" value="P:karyogamy involved in conjugation with cellular fusion"/>
    <property type="evidence" value="ECO:0007669"/>
    <property type="project" value="InterPro"/>
</dbReference>
<evidence type="ECO:0000313" key="15">
    <source>
        <dbReference type="Proteomes" id="UP000028045"/>
    </source>
</evidence>
<dbReference type="GO" id="GO:0005789">
    <property type="term" value="C:endoplasmic reticulum membrane"/>
    <property type="evidence" value="ECO:0007669"/>
    <property type="project" value="UniProtKB-SubCell"/>
</dbReference>
<sequence>MRCFVLATLLVWSVLIVPTLAFCGNVFSWGAARQNERQTVSASSDRISAWSVSNRDLANEPALSETYSATLDELENLESLPLCHRVASRLLINDCQLLDGQNEATLLTDTGRAIQDFVAGYAASLAICDLERGNFHIPSACAKFREPELARLSRSSSPKLYASTLEINRCLEGLKQSDSAWITWVTYSHKAFNFCKAAREVKEKDETIHLYRRLTEILRRLTTQVEREIETRFDSLQNMFSQAHNNMEGLTPRIVRLRADLDGMRAVLSENMLQDARDAAGSIRNGLDDAKSLQDLVAALINTVTEKSMAMATTQESALQIASQQINNEVSNVIAILATVAHSSAAMQKDIEQAHLRATELARQQDKLGENMDRLSDVADNLLESQQQHHKSLELARQTTSEVLSTLATVTESATTLRTSISRAFGWGG</sequence>
<evidence type="ECO:0000256" key="2">
    <source>
        <dbReference type="ARBA" id="ARBA00004126"/>
    </source>
</evidence>
<comment type="function">
    <text evidence="1">Required for nuclear membrane fusion during karyogamy.</text>
</comment>
<protein>
    <submittedName>
        <fullName evidence="14">Uncharacterized protein</fullName>
    </submittedName>
</protein>
<evidence type="ECO:0000256" key="5">
    <source>
        <dbReference type="ARBA" id="ARBA00022459"/>
    </source>
</evidence>
<comment type="subcellular location">
    <subcellularLocation>
        <location evidence="3">Endoplasmic reticulum membrane</location>
    </subcellularLocation>
    <subcellularLocation>
        <location evidence="2">Nucleus membrane</location>
    </subcellularLocation>
</comment>
<dbReference type="PANTHER" id="PTHR28012:SF1">
    <property type="entry name" value="NUCLEAR FUSION PROTEIN KAR5"/>
    <property type="match status" value="1"/>
</dbReference>
<evidence type="ECO:0000256" key="10">
    <source>
        <dbReference type="ARBA" id="ARBA00023136"/>
    </source>
</evidence>
<dbReference type="GO" id="GO:0031965">
    <property type="term" value="C:nuclear membrane"/>
    <property type="evidence" value="ECO:0007669"/>
    <property type="project" value="UniProtKB-SubCell"/>
</dbReference>
<reference evidence="14 15" key="1">
    <citation type="journal article" date="2014" name="BMC Genomics">
        <title>Comparative genome sequencing reveals chemotype-specific gene clusters in the toxigenic black mold Stachybotrys.</title>
        <authorList>
            <person name="Semeiks J."/>
            <person name="Borek D."/>
            <person name="Otwinowski Z."/>
            <person name="Grishin N.V."/>
        </authorList>
    </citation>
    <scope>NUCLEOTIDE SEQUENCE [LARGE SCALE GENOMIC DNA]</scope>
    <source>
        <strain evidence="15">CBS 109288 / IBT 7711</strain>
    </source>
</reference>
<keyword evidence="10" id="KW-0472">Membrane</keyword>
<feature type="signal peptide" evidence="13">
    <location>
        <begin position="1"/>
        <end position="21"/>
    </location>
</feature>
<accession>A0A084AV47</accession>
<dbReference type="PANTHER" id="PTHR28012">
    <property type="entry name" value="NUCLEAR FUSION PROTEIN KAR5"/>
    <property type="match status" value="1"/>
</dbReference>
<evidence type="ECO:0000256" key="9">
    <source>
        <dbReference type="ARBA" id="ARBA00022989"/>
    </source>
</evidence>
<feature type="chain" id="PRO_5001771364" evidence="13">
    <location>
        <begin position="22"/>
        <end position="429"/>
    </location>
</feature>
<keyword evidence="11" id="KW-0325">Glycoprotein</keyword>
<keyword evidence="15" id="KW-1185">Reference proteome</keyword>
<evidence type="ECO:0000313" key="14">
    <source>
        <dbReference type="EMBL" id="KEY69176.1"/>
    </source>
</evidence>
<evidence type="ECO:0000256" key="13">
    <source>
        <dbReference type="SAM" id="SignalP"/>
    </source>
</evidence>
<dbReference type="HOGENOM" id="CLU_039421_0_0_1"/>
<keyword evidence="9" id="KW-1133">Transmembrane helix</keyword>
<evidence type="ECO:0000256" key="6">
    <source>
        <dbReference type="ARBA" id="ARBA00022692"/>
    </source>
</evidence>
<dbReference type="GO" id="GO:0048288">
    <property type="term" value="P:nuclear membrane fusion involved in karyogamy"/>
    <property type="evidence" value="ECO:0007669"/>
    <property type="project" value="InterPro"/>
</dbReference>
<evidence type="ECO:0000256" key="8">
    <source>
        <dbReference type="ARBA" id="ARBA00022824"/>
    </source>
</evidence>
<keyword evidence="6" id="KW-0812">Transmembrane</keyword>
<gene>
    <name evidence="14" type="ORF">S7711_04957</name>
</gene>
<dbReference type="AlphaFoldDB" id="A0A084AV47"/>
<evidence type="ECO:0000256" key="7">
    <source>
        <dbReference type="ARBA" id="ARBA00022729"/>
    </source>
</evidence>
<proteinExistence type="inferred from homology"/>
<dbReference type="InterPro" id="IPR007292">
    <property type="entry name" value="Nuclear_fusion_Kar5"/>
</dbReference>
<evidence type="ECO:0000256" key="3">
    <source>
        <dbReference type="ARBA" id="ARBA00004586"/>
    </source>
</evidence>
<keyword evidence="7 13" id="KW-0732">Signal</keyword>
<dbReference type="EMBL" id="KL648535">
    <property type="protein sequence ID" value="KEY69176.1"/>
    <property type="molecule type" value="Genomic_DNA"/>
</dbReference>
<name>A0A084AV47_STACB</name>
<evidence type="ECO:0000256" key="4">
    <source>
        <dbReference type="ARBA" id="ARBA00010473"/>
    </source>
</evidence>
<organism evidence="14 15">
    <name type="scientific">Stachybotrys chartarum (strain CBS 109288 / IBT 7711)</name>
    <name type="common">Toxic black mold</name>
    <name type="synonym">Stilbospora chartarum</name>
    <dbReference type="NCBI Taxonomy" id="1280523"/>
    <lineage>
        <taxon>Eukaryota</taxon>
        <taxon>Fungi</taxon>
        <taxon>Dikarya</taxon>
        <taxon>Ascomycota</taxon>
        <taxon>Pezizomycotina</taxon>
        <taxon>Sordariomycetes</taxon>
        <taxon>Hypocreomycetidae</taxon>
        <taxon>Hypocreales</taxon>
        <taxon>Stachybotryaceae</taxon>
        <taxon>Stachybotrys</taxon>
    </lineage>
</organism>
<keyword evidence="5" id="KW-0415">Karyogamy</keyword>
<comment type="similarity">
    <text evidence="4">Belongs to the KAR5 family.</text>
</comment>
<dbReference type="OrthoDB" id="5311848at2759"/>
<evidence type="ECO:0000256" key="12">
    <source>
        <dbReference type="ARBA" id="ARBA00023242"/>
    </source>
</evidence>
<evidence type="ECO:0000256" key="11">
    <source>
        <dbReference type="ARBA" id="ARBA00023180"/>
    </source>
</evidence>
<evidence type="ECO:0000256" key="1">
    <source>
        <dbReference type="ARBA" id="ARBA00003389"/>
    </source>
</evidence>
<dbReference type="Proteomes" id="UP000028045">
    <property type="component" value="Unassembled WGS sequence"/>
</dbReference>
<keyword evidence="12" id="KW-0539">Nucleus</keyword>
<keyword evidence="8" id="KW-0256">Endoplasmic reticulum</keyword>